<evidence type="ECO:0000313" key="7">
    <source>
        <dbReference type="EMBL" id="GAA1927198.1"/>
    </source>
</evidence>
<dbReference type="GO" id="GO:0005840">
    <property type="term" value="C:ribosome"/>
    <property type="evidence" value="ECO:0007669"/>
    <property type="project" value="UniProtKB-KW"/>
</dbReference>
<comment type="similarity">
    <text evidence="1 4 5">Belongs to the bacterial ribosomal protein bL17 family.</text>
</comment>
<evidence type="ECO:0000256" key="6">
    <source>
        <dbReference type="SAM" id="MobiDB-lite"/>
    </source>
</evidence>
<sequence>MPKPTKGPRLGGSPAHQRLILRNLATSLFEHGKITTTEKKARVLRPYAEKLITKARKGDLHNRRLVLRELFPSVDRAAEAEGVHVVNKYPQHRLFTEIAPMLADRPGGYTRITKLGPRKGDNAPMAVIEIVTDAYTPSSGTSKETTVSSSDDTAPAPVATTDEPTLVDESAREEEAGEAPTAQDATGGESGTDAVVEEASAEAEPAAGTDDPATQAAAEDAAPASEDDKKS</sequence>
<evidence type="ECO:0000256" key="3">
    <source>
        <dbReference type="ARBA" id="ARBA00023274"/>
    </source>
</evidence>
<dbReference type="EMBL" id="BAAAMY010000007">
    <property type="protein sequence ID" value="GAA1927198.1"/>
    <property type="molecule type" value="Genomic_DNA"/>
</dbReference>
<dbReference type="Gene3D" id="3.90.1030.10">
    <property type="entry name" value="Ribosomal protein L17"/>
    <property type="match status" value="1"/>
</dbReference>
<keyword evidence="3 4" id="KW-0687">Ribonucleoprotein</keyword>
<dbReference type="InterPro" id="IPR036373">
    <property type="entry name" value="Ribosomal_bL17_sf"/>
</dbReference>
<proteinExistence type="inferred from homology"/>
<dbReference type="Proteomes" id="UP001501612">
    <property type="component" value="Unassembled WGS sequence"/>
</dbReference>
<dbReference type="Pfam" id="PF01196">
    <property type="entry name" value="Ribosomal_L17"/>
    <property type="match status" value="1"/>
</dbReference>
<dbReference type="RefSeq" id="WP_344008536.1">
    <property type="nucleotide sequence ID" value="NZ_BAAAMY010000007.1"/>
</dbReference>
<protein>
    <recommendedName>
        <fullName evidence="4">Large ribosomal subunit protein bL17</fullName>
    </recommendedName>
</protein>
<organism evidence="7 8">
    <name type="scientific">Nocardioides lentus</name>
    <dbReference type="NCBI Taxonomy" id="338077"/>
    <lineage>
        <taxon>Bacteria</taxon>
        <taxon>Bacillati</taxon>
        <taxon>Actinomycetota</taxon>
        <taxon>Actinomycetes</taxon>
        <taxon>Propionibacteriales</taxon>
        <taxon>Nocardioidaceae</taxon>
        <taxon>Nocardioides</taxon>
    </lineage>
</organism>
<comment type="caution">
    <text evidence="7">The sequence shown here is derived from an EMBL/GenBank/DDBJ whole genome shotgun (WGS) entry which is preliminary data.</text>
</comment>
<comment type="subunit">
    <text evidence="4">Part of the 50S ribosomal subunit. Contacts protein L32.</text>
</comment>
<accession>A0ABN2PNP8</accession>
<evidence type="ECO:0000256" key="2">
    <source>
        <dbReference type="ARBA" id="ARBA00022980"/>
    </source>
</evidence>
<name>A0ABN2PNP8_9ACTN</name>
<dbReference type="InterPro" id="IPR047859">
    <property type="entry name" value="Ribosomal_bL17_CS"/>
</dbReference>
<dbReference type="HAMAP" id="MF_01368">
    <property type="entry name" value="Ribosomal_bL17"/>
    <property type="match status" value="1"/>
</dbReference>
<evidence type="ECO:0000313" key="8">
    <source>
        <dbReference type="Proteomes" id="UP001501612"/>
    </source>
</evidence>
<dbReference type="PANTHER" id="PTHR14413:SF16">
    <property type="entry name" value="LARGE RIBOSOMAL SUBUNIT PROTEIN BL17M"/>
    <property type="match status" value="1"/>
</dbReference>
<dbReference type="SUPFAM" id="SSF64263">
    <property type="entry name" value="Prokaryotic ribosomal protein L17"/>
    <property type="match status" value="1"/>
</dbReference>
<keyword evidence="8" id="KW-1185">Reference proteome</keyword>
<feature type="compositionally biased region" description="Low complexity" evidence="6">
    <location>
        <begin position="202"/>
        <end position="224"/>
    </location>
</feature>
<feature type="region of interest" description="Disordered" evidence="6">
    <location>
        <begin position="136"/>
        <end position="231"/>
    </location>
</feature>
<reference evidence="7 8" key="1">
    <citation type="journal article" date="2019" name="Int. J. Syst. Evol. Microbiol.">
        <title>The Global Catalogue of Microorganisms (GCM) 10K type strain sequencing project: providing services to taxonomists for standard genome sequencing and annotation.</title>
        <authorList>
            <consortium name="The Broad Institute Genomics Platform"/>
            <consortium name="The Broad Institute Genome Sequencing Center for Infectious Disease"/>
            <person name="Wu L."/>
            <person name="Ma J."/>
        </authorList>
    </citation>
    <scope>NUCLEOTIDE SEQUENCE [LARGE SCALE GENOMIC DNA]</scope>
    <source>
        <strain evidence="7 8">JCM 14046</strain>
    </source>
</reference>
<evidence type="ECO:0000256" key="5">
    <source>
        <dbReference type="RuleBase" id="RU000660"/>
    </source>
</evidence>
<keyword evidence="2 4" id="KW-0689">Ribosomal protein</keyword>
<dbReference type="InterPro" id="IPR000456">
    <property type="entry name" value="Ribosomal_bL17"/>
</dbReference>
<dbReference type="PANTHER" id="PTHR14413">
    <property type="entry name" value="RIBOSOMAL PROTEIN L17"/>
    <property type="match status" value="1"/>
</dbReference>
<dbReference type="PROSITE" id="PS01167">
    <property type="entry name" value="RIBOSOMAL_L17"/>
    <property type="match status" value="1"/>
</dbReference>
<gene>
    <name evidence="4 7" type="primary">rplQ</name>
    <name evidence="7" type="ORF">GCM10009737_31290</name>
</gene>
<evidence type="ECO:0000256" key="1">
    <source>
        <dbReference type="ARBA" id="ARBA00008777"/>
    </source>
</evidence>
<dbReference type="NCBIfam" id="TIGR00059">
    <property type="entry name" value="L17"/>
    <property type="match status" value="1"/>
</dbReference>
<feature type="compositionally biased region" description="Polar residues" evidence="6">
    <location>
        <begin position="136"/>
        <end position="152"/>
    </location>
</feature>
<evidence type="ECO:0000256" key="4">
    <source>
        <dbReference type="HAMAP-Rule" id="MF_01368"/>
    </source>
</evidence>